<dbReference type="AlphaFoldDB" id="A0A139BQD0"/>
<organism evidence="5 6">
    <name type="scientific">Candidatus Gallionella acididurans</name>
    <dbReference type="NCBI Taxonomy" id="1796491"/>
    <lineage>
        <taxon>Bacteria</taxon>
        <taxon>Pseudomonadati</taxon>
        <taxon>Pseudomonadota</taxon>
        <taxon>Betaproteobacteria</taxon>
        <taxon>Nitrosomonadales</taxon>
        <taxon>Gallionellaceae</taxon>
        <taxon>Gallionella</taxon>
    </lineage>
</organism>
<feature type="domain" description="Ketosynthase family 3 (KS3)" evidence="4">
    <location>
        <begin position="1"/>
        <end position="350"/>
    </location>
</feature>
<dbReference type="Gene3D" id="3.40.47.10">
    <property type="match status" value="2"/>
</dbReference>
<reference evidence="5 6" key="1">
    <citation type="submission" date="2016-02" db="EMBL/GenBank/DDBJ databases">
        <authorList>
            <person name="Wen L."/>
            <person name="He K."/>
            <person name="Yang H."/>
        </authorList>
    </citation>
    <scope>NUCLEOTIDE SEQUENCE [LARGE SCALE GENOMIC DNA]</scope>
    <source>
        <strain evidence="5">ShG14-8</strain>
    </source>
</reference>
<keyword evidence="2 3" id="KW-0808">Transferase</keyword>
<dbReference type="InterPro" id="IPR014031">
    <property type="entry name" value="Ketoacyl_synth_C"/>
</dbReference>
<dbReference type="SUPFAM" id="SSF53901">
    <property type="entry name" value="Thiolase-like"/>
    <property type="match status" value="1"/>
</dbReference>
<proteinExistence type="inferred from homology"/>
<dbReference type="InterPro" id="IPR014030">
    <property type="entry name" value="Ketoacyl_synth_N"/>
</dbReference>
<evidence type="ECO:0000256" key="2">
    <source>
        <dbReference type="ARBA" id="ARBA00022679"/>
    </source>
</evidence>
<dbReference type="PATRIC" id="fig|1796491.3.peg.2955"/>
<dbReference type="PANTHER" id="PTHR11712:SF347">
    <property type="entry name" value="BETA KETOACYL-ACYL CARRIER PROTEIN SYNTHASE"/>
    <property type="match status" value="1"/>
</dbReference>
<dbReference type="PANTHER" id="PTHR11712">
    <property type="entry name" value="POLYKETIDE SYNTHASE-RELATED"/>
    <property type="match status" value="1"/>
</dbReference>
<sequence>MNPVYLRGRALISALGASLPEALECISAGGRGLRRIELADGTNWPYFSIDHSGPDWRIRAQQLVCAAASEAGLETVRNAPLFVASSSLDIGAIEAGLVRSGDSHDFAEEIAGWLDWTGPVYLVSSACTSSLQAILSASGFINSGRVNDAVVMGVELANRYSVSGFAAMQLLTPGQPKPMGLDRDGIALGEAVSVLHLSVQPARWRFCGGSNIVDGRDPTGAIPETVSEMCARALKASGLQASDIDLIKLQAAGSPVNDANELAGLAAAFGTLPPLVTFKAAIGHTLGASGAAEIALLTACLEANVWPRQDYLPDPHLCAVLAHPEAGSVHYVLADILGFGGGHAAVILEDTSAHMRSGIPGSARHG</sequence>
<evidence type="ECO:0000259" key="4">
    <source>
        <dbReference type="PROSITE" id="PS52004"/>
    </source>
</evidence>
<evidence type="ECO:0000313" key="5">
    <source>
        <dbReference type="EMBL" id="KXS31162.1"/>
    </source>
</evidence>
<dbReference type="InterPro" id="IPR018201">
    <property type="entry name" value="Ketoacyl_synth_AS"/>
</dbReference>
<protein>
    <recommendedName>
        <fullName evidence="4">Ketosynthase family 3 (KS3) domain-containing protein</fullName>
    </recommendedName>
</protein>
<name>A0A139BQD0_9PROT</name>
<dbReference type="GO" id="GO:0006633">
    <property type="term" value="P:fatty acid biosynthetic process"/>
    <property type="evidence" value="ECO:0007669"/>
    <property type="project" value="InterPro"/>
</dbReference>
<evidence type="ECO:0000313" key="6">
    <source>
        <dbReference type="Proteomes" id="UP000070578"/>
    </source>
</evidence>
<dbReference type="InterPro" id="IPR000794">
    <property type="entry name" value="Beta-ketoacyl_synthase"/>
</dbReference>
<dbReference type="EMBL" id="LSLI01000094">
    <property type="protein sequence ID" value="KXS31162.1"/>
    <property type="molecule type" value="Genomic_DNA"/>
</dbReference>
<gene>
    <name evidence="5" type="ORF">AWT59_2705</name>
</gene>
<dbReference type="PROSITE" id="PS52004">
    <property type="entry name" value="KS3_2"/>
    <property type="match status" value="1"/>
</dbReference>
<comment type="similarity">
    <text evidence="1 3">Belongs to the thiolase-like superfamily. Beta-ketoacyl-ACP synthases family.</text>
</comment>
<dbReference type="GO" id="GO:0004315">
    <property type="term" value="F:3-oxoacyl-[acyl-carrier-protein] synthase activity"/>
    <property type="evidence" value="ECO:0007669"/>
    <property type="project" value="InterPro"/>
</dbReference>
<dbReference type="Pfam" id="PF02801">
    <property type="entry name" value="Ketoacyl-synt_C"/>
    <property type="match status" value="1"/>
</dbReference>
<accession>A0A139BQD0</accession>
<evidence type="ECO:0000256" key="1">
    <source>
        <dbReference type="ARBA" id="ARBA00008467"/>
    </source>
</evidence>
<comment type="caution">
    <text evidence="5">The sequence shown here is derived from an EMBL/GenBank/DDBJ whole genome shotgun (WGS) entry which is preliminary data.</text>
</comment>
<dbReference type="PROSITE" id="PS00606">
    <property type="entry name" value="KS3_1"/>
    <property type="match status" value="1"/>
</dbReference>
<evidence type="ECO:0000256" key="3">
    <source>
        <dbReference type="RuleBase" id="RU003694"/>
    </source>
</evidence>
<dbReference type="InterPro" id="IPR016039">
    <property type="entry name" value="Thiolase-like"/>
</dbReference>
<dbReference type="InterPro" id="IPR020841">
    <property type="entry name" value="PKS_Beta-ketoAc_synthase_dom"/>
</dbReference>
<dbReference type="Pfam" id="PF00109">
    <property type="entry name" value="ketoacyl-synt"/>
    <property type="match status" value="1"/>
</dbReference>
<dbReference type="Proteomes" id="UP000070578">
    <property type="component" value="Unassembled WGS sequence"/>
</dbReference>
<reference evidence="5 6" key="2">
    <citation type="submission" date="2016-03" db="EMBL/GenBank/DDBJ databases">
        <title>New uncultured bacterium of the family Gallionellaceae from acid mine drainage: description and reconstruction of genome based on metagenomic analysis of microbial community.</title>
        <authorList>
            <person name="Kadnikov V."/>
            <person name="Ivasenko D."/>
            <person name="Beletsky A."/>
            <person name="Mardanov A."/>
            <person name="Danilova E."/>
            <person name="Pimenov N."/>
            <person name="Karnachuk O."/>
            <person name="Ravin N."/>
        </authorList>
    </citation>
    <scope>NUCLEOTIDE SEQUENCE [LARGE SCALE GENOMIC DNA]</scope>
    <source>
        <strain evidence="5">ShG14-8</strain>
    </source>
</reference>